<dbReference type="GO" id="GO:0005794">
    <property type="term" value="C:Golgi apparatus"/>
    <property type="evidence" value="ECO:0007669"/>
    <property type="project" value="TreeGrafter"/>
</dbReference>
<gene>
    <name evidence="8" type="ORF">PoB_007432800</name>
</gene>
<dbReference type="InterPro" id="IPR022409">
    <property type="entry name" value="PKD/Chitinase_dom"/>
</dbReference>
<keyword evidence="3" id="KW-0677">Repeat</keyword>
<dbReference type="PROSITE" id="PS50093">
    <property type="entry name" value="PKD"/>
    <property type="match status" value="2"/>
</dbReference>
<evidence type="ECO:0000256" key="3">
    <source>
        <dbReference type="ARBA" id="ARBA00022737"/>
    </source>
</evidence>
<dbReference type="SUPFAM" id="SSF49299">
    <property type="entry name" value="PKD domain"/>
    <property type="match status" value="2"/>
</dbReference>
<feature type="compositionally biased region" description="Polar residues" evidence="5">
    <location>
        <begin position="80"/>
        <end position="103"/>
    </location>
</feature>
<evidence type="ECO:0000256" key="6">
    <source>
        <dbReference type="SAM" id="Phobius"/>
    </source>
</evidence>
<evidence type="ECO:0000313" key="8">
    <source>
        <dbReference type="EMBL" id="GFO47823.1"/>
    </source>
</evidence>
<dbReference type="Gene3D" id="2.120.10.10">
    <property type="match status" value="1"/>
</dbReference>
<organism evidence="8 9">
    <name type="scientific">Plakobranchus ocellatus</name>
    <dbReference type="NCBI Taxonomy" id="259542"/>
    <lineage>
        <taxon>Eukaryota</taxon>
        <taxon>Metazoa</taxon>
        <taxon>Spiralia</taxon>
        <taxon>Lophotrochozoa</taxon>
        <taxon>Mollusca</taxon>
        <taxon>Gastropoda</taxon>
        <taxon>Heterobranchia</taxon>
        <taxon>Euthyneura</taxon>
        <taxon>Panpulmonata</taxon>
        <taxon>Sacoglossa</taxon>
        <taxon>Placobranchoidea</taxon>
        <taxon>Plakobranchidae</taxon>
        <taxon>Plakobranchus</taxon>
    </lineage>
</organism>
<keyword evidence="9" id="KW-1185">Reference proteome</keyword>
<feature type="region of interest" description="Disordered" evidence="5">
    <location>
        <begin position="72"/>
        <end position="104"/>
    </location>
</feature>
<comment type="similarity">
    <text evidence="2">Belongs to the VPS10-related sortilin family. SORCS subfamily.</text>
</comment>
<accession>A0AAV4DU48</accession>
<dbReference type="InterPro" id="IPR035986">
    <property type="entry name" value="PKD_dom_sf"/>
</dbReference>
<dbReference type="Gene3D" id="2.10.70.80">
    <property type="match status" value="1"/>
</dbReference>
<dbReference type="PANTHER" id="PTHR12106">
    <property type="entry name" value="SORTILIN RELATED"/>
    <property type="match status" value="1"/>
</dbReference>
<comment type="subcellular location">
    <subcellularLocation>
        <location evidence="1">Membrane</location>
        <topology evidence="1">Single-pass type I membrane protein</topology>
    </subcellularLocation>
</comment>
<keyword evidence="8" id="KW-0675">Receptor</keyword>
<evidence type="ECO:0000256" key="5">
    <source>
        <dbReference type="SAM" id="MobiDB-lite"/>
    </source>
</evidence>
<dbReference type="GO" id="GO:0006892">
    <property type="term" value="P:post-Golgi vesicle-mediated transport"/>
    <property type="evidence" value="ECO:0007669"/>
    <property type="project" value="TreeGrafter"/>
</dbReference>
<dbReference type="Gene3D" id="2.60.40.10">
    <property type="entry name" value="Immunoglobulins"/>
    <property type="match status" value="1"/>
</dbReference>
<keyword evidence="6" id="KW-0472">Membrane</keyword>
<protein>
    <submittedName>
        <fullName evidence="8">Vps10 domain-containing receptor sorcs2</fullName>
    </submittedName>
</protein>
<dbReference type="PANTHER" id="PTHR12106:SF47">
    <property type="entry name" value="VPS10 DOMAIN-CONTAINING RECEPTOR SORCS3-LIKE"/>
    <property type="match status" value="1"/>
</dbReference>
<keyword evidence="6" id="KW-1133">Transmembrane helix</keyword>
<evidence type="ECO:0000313" key="9">
    <source>
        <dbReference type="Proteomes" id="UP000735302"/>
    </source>
</evidence>
<dbReference type="InterPro" id="IPR031778">
    <property type="entry name" value="Sortilin_N"/>
</dbReference>
<evidence type="ECO:0000259" key="7">
    <source>
        <dbReference type="PROSITE" id="PS50093"/>
    </source>
</evidence>
<dbReference type="EMBL" id="BLXT01008354">
    <property type="protein sequence ID" value="GFO47823.1"/>
    <property type="molecule type" value="Genomic_DNA"/>
</dbReference>
<dbReference type="GO" id="GO:0016020">
    <property type="term" value="C:membrane"/>
    <property type="evidence" value="ECO:0007669"/>
    <property type="project" value="UniProtKB-SubCell"/>
</dbReference>
<proteinExistence type="inferred from homology"/>
<dbReference type="Proteomes" id="UP000735302">
    <property type="component" value="Unassembled WGS sequence"/>
</dbReference>
<dbReference type="InterPro" id="IPR000601">
    <property type="entry name" value="PKD_dom"/>
</dbReference>
<keyword evidence="4" id="KW-0325">Glycoprotein</keyword>
<dbReference type="AlphaFoldDB" id="A0AAV4DU48"/>
<dbReference type="SUPFAM" id="SSF110296">
    <property type="entry name" value="Oligoxyloglucan reducing end-specific cellobiohydrolase"/>
    <property type="match status" value="1"/>
</dbReference>
<sequence length="1152" mass="129982">MVLIRLARIFIVFFIFATFLAYVKSDILSLNNKYFNRHSQKISGLGLKSGLLALDPRDIQYKLRSSFKPFTNHDVHKRSTTSNSTAEAKNSEKQSATPVSGKSGSDLKIEVTKFDFINTENTDHVHLNWVGNSSTQRIFILMIKFDFSHGWIDVEQSLLWSSENYGETFQLRNFSKDSRISFMYTVPSNPRKILFTDMDKKMIYTTDDELIHNSSYPVPVEPDLIVPHPSDENKLLLYSYMEQKLFASENFAATWTLVAEGVLPDFYWGDPDFDHSADVVHMQVEGETPSQAIYKACLLPGCQHVSGDLDQVGPFVSGTLRIHKEYMFVQKENQNGSQTYLMVSYQRQPFRRAQFPTNEETSDFLILNLDDGQVFVAVHHKDTVNLYLSDVTGEYYVQSLENVFHEEKLDWFQIDFAEVKGLKWTFMANKLDNSDRSAPGFVQTYVSYDKGGNWAPLFVNKSCSKVKDCALLLELKDSFELDPMRSADTAPGIILAHGLLGQSRRDRAMTVFATRDGGATWKEAPFNNTCYLRILNHGSILAAIPDDSSSKIVHYSLDQGNNWQSQEFEENGLNIDWIGSEPGTSSLIQSIFGQKARGTPWRYVKLNMSTLLTRNCEDDDYEFWSPKDYNMDDSSSDCVLGKIVQYKRQKSDAICYNDKTLAAHIVNDTVCECTREDYECDFGYEKAGDACKRAAWFSDDFVPAECVDGGEYWKSQGYRKIPADVCIENDADKSKYAKKKADCPSAAPSGLSVSCGMKTIPLGKEVVFYLEQARGSKWNTNYTWDFGDKSKAVVVAGFKNASQQKYTFHTSGDLNIIVTAKNEKGEEKTVFPVNVQDRLSRLKVSAPWASVVGFDVNIFALPMSRAQLFPTELDNVHYLWSFGDEAFKSRPLLSWNSSMVHSYDKAGTFIIDIVASNSISSVSEQIPIRIFDTALTLEIRFEDTIGLYAVQNPMILSLFTQSLRLQIAQDLGINRDRLEAEMIRNQSAAYLFLFPTERKYETSVLEIKDKIIDQTKKGLLGFDLFGSHLNSKNLIKIISAKEVSVSPQDKKKSGPNLTPLYIAVPVLAIVIICSSVAMLIYFRRKRRAAGTRYTMFHAQDESDTMLDDEDVAPLNLDFTGGQGSRDDPLLDTGVSCLVMETGQGMSEDAAIC</sequence>
<reference evidence="8 9" key="1">
    <citation type="journal article" date="2021" name="Elife">
        <title>Chloroplast acquisition without the gene transfer in kleptoplastic sea slugs, Plakobranchus ocellatus.</title>
        <authorList>
            <person name="Maeda T."/>
            <person name="Takahashi S."/>
            <person name="Yoshida T."/>
            <person name="Shimamura S."/>
            <person name="Takaki Y."/>
            <person name="Nagai Y."/>
            <person name="Toyoda A."/>
            <person name="Suzuki Y."/>
            <person name="Arimoto A."/>
            <person name="Ishii H."/>
            <person name="Satoh N."/>
            <person name="Nishiyama T."/>
            <person name="Hasebe M."/>
            <person name="Maruyama T."/>
            <person name="Minagawa J."/>
            <person name="Obokata J."/>
            <person name="Shigenobu S."/>
        </authorList>
    </citation>
    <scope>NUCLEOTIDE SEQUENCE [LARGE SCALE GENOMIC DNA]</scope>
</reference>
<keyword evidence="6" id="KW-0812">Transmembrane</keyword>
<evidence type="ECO:0000256" key="1">
    <source>
        <dbReference type="ARBA" id="ARBA00004479"/>
    </source>
</evidence>
<dbReference type="InterPro" id="IPR050310">
    <property type="entry name" value="VPS10-sortilin"/>
</dbReference>
<feature type="domain" description="PKD" evidence="7">
    <location>
        <begin position="749"/>
        <end position="829"/>
    </location>
</feature>
<dbReference type="InterPro" id="IPR031777">
    <property type="entry name" value="Sortilin_C"/>
</dbReference>
<dbReference type="Pfam" id="PF15902">
    <property type="entry name" value="Sortilin-Vps10"/>
    <property type="match status" value="1"/>
</dbReference>
<dbReference type="Gene3D" id="3.30.60.270">
    <property type="match status" value="1"/>
</dbReference>
<comment type="caution">
    <text evidence="8">The sequence shown here is derived from an EMBL/GenBank/DDBJ whole genome shotgun (WGS) entry which is preliminary data.</text>
</comment>
<feature type="domain" description="PKD" evidence="7">
    <location>
        <begin position="874"/>
        <end position="937"/>
    </location>
</feature>
<dbReference type="Pfam" id="PF15901">
    <property type="entry name" value="Sortilin_C"/>
    <property type="match status" value="1"/>
</dbReference>
<evidence type="ECO:0000256" key="2">
    <source>
        <dbReference type="ARBA" id="ARBA00010818"/>
    </source>
</evidence>
<dbReference type="InterPro" id="IPR013783">
    <property type="entry name" value="Ig-like_fold"/>
</dbReference>
<dbReference type="SMART" id="SM00602">
    <property type="entry name" value="VPS10"/>
    <property type="match status" value="1"/>
</dbReference>
<dbReference type="InterPro" id="IPR006581">
    <property type="entry name" value="VPS10"/>
</dbReference>
<name>A0AAV4DU48_9GAST</name>
<feature type="transmembrane region" description="Helical" evidence="6">
    <location>
        <begin position="1060"/>
        <end position="1082"/>
    </location>
</feature>
<evidence type="ECO:0000256" key="4">
    <source>
        <dbReference type="ARBA" id="ARBA00023180"/>
    </source>
</evidence>
<dbReference type="CDD" id="cd00146">
    <property type="entry name" value="PKD"/>
    <property type="match status" value="2"/>
</dbReference>
<dbReference type="Pfam" id="PF00801">
    <property type="entry name" value="PKD"/>
    <property type="match status" value="2"/>
</dbReference>
<dbReference type="SMART" id="SM00089">
    <property type="entry name" value="PKD"/>
    <property type="match status" value="2"/>
</dbReference>